<dbReference type="HAMAP" id="MF_00920">
    <property type="entry name" value="FtsY"/>
    <property type="match status" value="1"/>
</dbReference>
<dbReference type="Gene3D" id="1.20.120.140">
    <property type="entry name" value="Signal recognition particle SRP54, nucleotide-binding domain"/>
    <property type="match status" value="1"/>
</dbReference>
<reference evidence="11 12" key="1">
    <citation type="submission" date="2016-11" db="EMBL/GenBank/DDBJ databases">
        <authorList>
            <person name="Jaros S."/>
            <person name="Januszkiewicz K."/>
            <person name="Wedrychowicz H."/>
        </authorList>
    </citation>
    <scope>NUCLEOTIDE SEQUENCE [LARGE SCALE GENOMIC DNA]</scope>
    <source>
        <strain evidence="11 12">DSM 14828</strain>
    </source>
</reference>
<keyword evidence="2 9" id="KW-0963">Cytoplasm</keyword>
<comment type="function">
    <text evidence="9">Involved in targeting and insertion of nascent membrane proteins into the cytoplasmic membrane. Acts as a receptor for the complex formed by the signal recognition particle (SRP) and the ribosome-nascent chain (RNC).</text>
</comment>
<gene>
    <name evidence="9" type="primary">ftsY</name>
    <name evidence="11" type="ORF">SAMN02746064_00082</name>
</gene>
<dbReference type="RefSeq" id="WP_073269090.1">
    <property type="nucleotide sequence ID" value="NZ_FQTU01000001.1"/>
</dbReference>
<dbReference type="InterPro" id="IPR013822">
    <property type="entry name" value="Signal_recog_particl_SRP54_hlx"/>
</dbReference>
<comment type="subcellular location">
    <subcellularLocation>
        <location evidence="9">Cell membrane</location>
        <topology evidence="9">Peripheral membrane protein</topology>
        <orientation evidence="9">Cytoplasmic side</orientation>
    </subcellularLocation>
    <subcellularLocation>
        <location evidence="9">Cytoplasm</location>
    </subcellularLocation>
</comment>
<keyword evidence="7 9" id="KW-0675">Receptor</keyword>
<evidence type="ECO:0000256" key="1">
    <source>
        <dbReference type="ARBA" id="ARBA00022475"/>
    </source>
</evidence>
<dbReference type="GO" id="GO:0006614">
    <property type="term" value="P:SRP-dependent cotranslational protein targeting to membrane"/>
    <property type="evidence" value="ECO:0007669"/>
    <property type="project" value="InterPro"/>
</dbReference>
<evidence type="ECO:0000313" key="12">
    <source>
        <dbReference type="Proteomes" id="UP000184251"/>
    </source>
</evidence>
<proteinExistence type="inferred from homology"/>
<dbReference type="Proteomes" id="UP000184251">
    <property type="component" value="Unassembled WGS sequence"/>
</dbReference>
<evidence type="ECO:0000256" key="7">
    <source>
        <dbReference type="ARBA" id="ARBA00023170"/>
    </source>
</evidence>
<dbReference type="GO" id="GO:0003924">
    <property type="term" value="F:GTPase activity"/>
    <property type="evidence" value="ECO:0007669"/>
    <property type="project" value="UniProtKB-UniRule"/>
</dbReference>
<keyword evidence="1 9" id="KW-1003">Cell membrane</keyword>
<evidence type="ECO:0000256" key="9">
    <source>
        <dbReference type="HAMAP-Rule" id="MF_00920"/>
    </source>
</evidence>
<sequence>MAENLFEKLKNSLVKTKKSFTGKIDQLINYSGVYDEEFFEELEEILILSDIGYESTNEIIEKTREIITRENITDKIQVKNAIKLVVKEILKKEDDKHRDIATPAVILIVGVNGVGKTTTIAKLANLYKGMGLNVMLAAGDTFRAAAVEQLEIWAERVGVPIVKNAQGADPSSVIFDALQAAKSRKTDILICDTAGRLHNKDNLMKELSKMNKIINNSSDHFNVYRYLVLDATSGTNALNQTATFNEVTQLDGIILTKLDGSAKGGIIIPIKNQYHIPVEYVGVGEGVEDLQEFIPEDFAEILFE</sequence>
<dbReference type="PANTHER" id="PTHR43134:SF1">
    <property type="entry name" value="SIGNAL RECOGNITION PARTICLE RECEPTOR SUBUNIT ALPHA"/>
    <property type="match status" value="1"/>
</dbReference>
<evidence type="ECO:0000256" key="2">
    <source>
        <dbReference type="ARBA" id="ARBA00022490"/>
    </source>
</evidence>
<dbReference type="Pfam" id="PF00448">
    <property type="entry name" value="SRP54"/>
    <property type="match status" value="1"/>
</dbReference>
<keyword evidence="3 9" id="KW-0547">Nucleotide-binding</keyword>
<dbReference type="SMART" id="SM00962">
    <property type="entry name" value="SRP54"/>
    <property type="match status" value="1"/>
</dbReference>
<feature type="binding site" evidence="9">
    <location>
        <begin position="110"/>
        <end position="117"/>
    </location>
    <ligand>
        <name>GTP</name>
        <dbReference type="ChEBI" id="CHEBI:37565"/>
    </ligand>
</feature>
<dbReference type="GO" id="GO:0005886">
    <property type="term" value="C:plasma membrane"/>
    <property type="evidence" value="ECO:0007669"/>
    <property type="project" value="UniProtKB-SubCell"/>
</dbReference>
<dbReference type="STRING" id="1120975.SAMN02746064_00082"/>
<keyword evidence="4 9" id="KW-0378">Hydrolase</keyword>
<name>A0A1M4S5L8_9FIRM</name>
<dbReference type="PANTHER" id="PTHR43134">
    <property type="entry name" value="SIGNAL RECOGNITION PARTICLE RECEPTOR SUBUNIT ALPHA"/>
    <property type="match status" value="1"/>
</dbReference>
<evidence type="ECO:0000313" key="11">
    <source>
        <dbReference type="EMBL" id="SHE27504.1"/>
    </source>
</evidence>
<dbReference type="FunFam" id="1.20.120.140:FF:000002">
    <property type="entry name" value="Signal recognition particle receptor FtsY"/>
    <property type="match status" value="1"/>
</dbReference>
<organism evidence="11 12">
    <name type="scientific">Alkalibacter saccharofermentans DSM 14828</name>
    <dbReference type="NCBI Taxonomy" id="1120975"/>
    <lineage>
        <taxon>Bacteria</taxon>
        <taxon>Bacillati</taxon>
        <taxon>Bacillota</taxon>
        <taxon>Clostridia</taxon>
        <taxon>Eubacteriales</taxon>
        <taxon>Eubacteriaceae</taxon>
        <taxon>Alkalibacter</taxon>
    </lineage>
</organism>
<dbReference type="Pfam" id="PF02881">
    <property type="entry name" value="SRP54_N"/>
    <property type="match status" value="1"/>
</dbReference>
<dbReference type="SMART" id="SM00963">
    <property type="entry name" value="SRP54_N"/>
    <property type="match status" value="1"/>
</dbReference>
<keyword evidence="5 9" id="KW-0342">GTP-binding</keyword>
<dbReference type="InterPro" id="IPR004390">
    <property type="entry name" value="SR_rcpt_FtsY"/>
</dbReference>
<dbReference type="NCBIfam" id="TIGR00064">
    <property type="entry name" value="ftsY"/>
    <property type="match status" value="1"/>
</dbReference>
<feature type="binding site" evidence="9">
    <location>
        <begin position="192"/>
        <end position="196"/>
    </location>
    <ligand>
        <name>GTP</name>
        <dbReference type="ChEBI" id="CHEBI:37565"/>
    </ligand>
</feature>
<dbReference type="SMART" id="SM00382">
    <property type="entry name" value="AAA"/>
    <property type="match status" value="1"/>
</dbReference>
<evidence type="ECO:0000256" key="3">
    <source>
        <dbReference type="ARBA" id="ARBA00022741"/>
    </source>
</evidence>
<comment type="similarity">
    <text evidence="9">Belongs to the GTP-binding SRP family. FtsY subfamily.</text>
</comment>
<dbReference type="Gene3D" id="3.40.50.300">
    <property type="entry name" value="P-loop containing nucleotide triphosphate hydrolases"/>
    <property type="match status" value="1"/>
</dbReference>
<comment type="subunit">
    <text evidence="9">Part of the signal recognition particle protein translocation system, which is composed of SRP and FtsY.</text>
</comment>
<dbReference type="InterPro" id="IPR042101">
    <property type="entry name" value="SRP54_N_sf"/>
</dbReference>
<dbReference type="OrthoDB" id="9804720at2"/>
<evidence type="ECO:0000256" key="4">
    <source>
        <dbReference type="ARBA" id="ARBA00022801"/>
    </source>
</evidence>
<dbReference type="EC" id="3.6.5.4" evidence="9"/>
<evidence type="ECO:0000256" key="6">
    <source>
        <dbReference type="ARBA" id="ARBA00023136"/>
    </source>
</evidence>
<dbReference type="SUPFAM" id="SSF52540">
    <property type="entry name" value="P-loop containing nucleoside triphosphate hydrolases"/>
    <property type="match status" value="1"/>
</dbReference>
<evidence type="ECO:0000256" key="8">
    <source>
        <dbReference type="ARBA" id="ARBA00048027"/>
    </source>
</evidence>
<dbReference type="AlphaFoldDB" id="A0A1M4S5L8"/>
<dbReference type="SUPFAM" id="SSF47364">
    <property type="entry name" value="Domain of the SRP/SRP receptor G-proteins"/>
    <property type="match status" value="1"/>
</dbReference>
<feature type="binding site" evidence="9">
    <location>
        <begin position="256"/>
        <end position="259"/>
    </location>
    <ligand>
        <name>GTP</name>
        <dbReference type="ChEBI" id="CHEBI:37565"/>
    </ligand>
</feature>
<evidence type="ECO:0000256" key="5">
    <source>
        <dbReference type="ARBA" id="ARBA00023134"/>
    </source>
</evidence>
<dbReference type="InterPro" id="IPR003593">
    <property type="entry name" value="AAA+_ATPase"/>
</dbReference>
<dbReference type="GO" id="GO:0005047">
    <property type="term" value="F:signal recognition particle binding"/>
    <property type="evidence" value="ECO:0007669"/>
    <property type="project" value="TreeGrafter"/>
</dbReference>
<feature type="domain" description="SRP54-type proteins GTP-binding" evidence="10">
    <location>
        <begin position="277"/>
        <end position="290"/>
    </location>
</feature>
<comment type="catalytic activity">
    <reaction evidence="8 9">
        <text>GTP + H2O = GDP + phosphate + H(+)</text>
        <dbReference type="Rhea" id="RHEA:19669"/>
        <dbReference type="ChEBI" id="CHEBI:15377"/>
        <dbReference type="ChEBI" id="CHEBI:15378"/>
        <dbReference type="ChEBI" id="CHEBI:37565"/>
        <dbReference type="ChEBI" id="CHEBI:43474"/>
        <dbReference type="ChEBI" id="CHEBI:58189"/>
        <dbReference type="EC" id="3.6.5.4"/>
    </reaction>
</comment>
<dbReference type="CDD" id="cd17874">
    <property type="entry name" value="FtsY"/>
    <property type="match status" value="1"/>
</dbReference>
<dbReference type="GO" id="GO:0005737">
    <property type="term" value="C:cytoplasm"/>
    <property type="evidence" value="ECO:0007669"/>
    <property type="project" value="UniProtKB-SubCell"/>
</dbReference>
<keyword evidence="6 9" id="KW-0472">Membrane</keyword>
<dbReference type="EMBL" id="FQTU01000001">
    <property type="protein sequence ID" value="SHE27504.1"/>
    <property type="molecule type" value="Genomic_DNA"/>
</dbReference>
<accession>A0A1M4S5L8</accession>
<keyword evidence="12" id="KW-1185">Reference proteome</keyword>
<evidence type="ECO:0000259" key="10">
    <source>
        <dbReference type="PROSITE" id="PS00300"/>
    </source>
</evidence>
<dbReference type="InterPro" id="IPR027417">
    <property type="entry name" value="P-loop_NTPase"/>
</dbReference>
<dbReference type="FunFam" id="3.40.50.300:FF:000053">
    <property type="entry name" value="Signal recognition particle receptor FtsY"/>
    <property type="match status" value="1"/>
</dbReference>
<protein>
    <recommendedName>
        <fullName evidence="9">Signal recognition particle receptor FtsY</fullName>
        <shortName evidence="9">SRP receptor</shortName>
        <ecNumber evidence="9">3.6.5.4</ecNumber>
    </recommendedName>
</protein>
<dbReference type="InterPro" id="IPR036225">
    <property type="entry name" value="SRP/SRP_N"/>
</dbReference>
<dbReference type="InterPro" id="IPR000897">
    <property type="entry name" value="SRP54_GTPase_dom"/>
</dbReference>
<dbReference type="GO" id="GO:0005525">
    <property type="term" value="F:GTP binding"/>
    <property type="evidence" value="ECO:0007669"/>
    <property type="project" value="UniProtKB-UniRule"/>
</dbReference>
<dbReference type="PROSITE" id="PS00300">
    <property type="entry name" value="SRP54"/>
    <property type="match status" value="1"/>
</dbReference>